<feature type="compositionally biased region" description="Basic residues" evidence="3">
    <location>
        <begin position="769"/>
        <end position="785"/>
    </location>
</feature>
<dbReference type="InterPro" id="IPR038973">
    <property type="entry name" value="MutL/Mlh/Pms-like"/>
</dbReference>
<dbReference type="InterPro" id="IPR014721">
    <property type="entry name" value="Ribsml_uS5_D2-typ_fold_subgr"/>
</dbReference>
<dbReference type="PANTHER" id="PTHR10073">
    <property type="entry name" value="DNA MISMATCH REPAIR PROTEIN MLH, PMS, MUTL"/>
    <property type="match status" value="1"/>
</dbReference>
<feature type="compositionally biased region" description="Basic and acidic residues" evidence="3">
    <location>
        <begin position="852"/>
        <end position="879"/>
    </location>
</feature>
<keyword evidence="6" id="KW-1185">Reference proteome</keyword>
<feature type="compositionally biased region" description="Polar residues" evidence="3">
    <location>
        <begin position="682"/>
        <end position="695"/>
    </location>
</feature>
<dbReference type="STRING" id="252740.A0A423W2Q3"/>
<dbReference type="GO" id="GO:0061982">
    <property type="term" value="P:meiosis I cell cycle process"/>
    <property type="evidence" value="ECO:0007669"/>
    <property type="project" value="UniProtKB-ARBA"/>
</dbReference>
<dbReference type="SUPFAM" id="SSF55874">
    <property type="entry name" value="ATPase domain of HSP90 chaperone/DNA topoisomerase II/histidine kinase"/>
    <property type="match status" value="1"/>
</dbReference>
<dbReference type="Pfam" id="PF13589">
    <property type="entry name" value="HATPase_c_3"/>
    <property type="match status" value="1"/>
</dbReference>
<dbReference type="OrthoDB" id="10263226at2759"/>
<name>A0A423W2Q3_CYTCH</name>
<feature type="domain" description="DNA mismatch repair protein S5" evidence="4">
    <location>
        <begin position="218"/>
        <end position="360"/>
    </location>
</feature>
<dbReference type="GO" id="GO:0016887">
    <property type="term" value="F:ATP hydrolysis activity"/>
    <property type="evidence" value="ECO:0007669"/>
    <property type="project" value="InterPro"/>
</dbReference>
<dbReference type="GO" id="GO:0006298">
    <property type="term" value="P:mismatch repair"/>
    <property type="evidence" value="ECO:0007669"/>
    <property type="project" value="InterPro"/>
</dbReference>
<dbReference type="FunFam" id="3.30.565.10:FF:000017">
    <property type="entry name" value="PMS1 homolog 1, mismatch repair system component"/>
    <property type="match status" value="1"/>
</dbReference>
<dbReference type="GO" id="GO:0032389">
    <property type="term" value="C:MutLalpha complex"/>
    <property type="evidence" value="ECO:0007669"/>
    <property type="project" value="TreeGrafter"/>
</dbReference>
<dbReference type="SMART" id="SM01340">
    <property type="entry name" value="DNA_mis_repair"/>
    <property type="match status" value="1"/>
</dbReference>
<comment type="caution">
    <text evidence="5">The sequence shown here is derived from an EMBL/GenBank/DDBJ whole genome shotgun (WGS) entry which is preliminary data.</text>
</comment>
<dbReference type="GO" id="GO:0005524">
    <property type="term" value="F:ATP binding"/>
    <property type="evidence" value="ECO:0007669"/>
    <property type="project" value="InterPro"/>
</dbReference>
<dbReference type="Gene3D" id="3.30.230.10">
    <property type="match status" value="1"/>
</dbReference>
<dbReference type="Proteomes" id="UP000284375">
    <property type="component" value="Unassembled WGS sequence"/>
</dbReference>
<feature type="compositionally biased region" description="Polar residues" evidence="3">
    <location>
        <begin position="809"/>
        <end position="819"/>
    </location>
</feature>
<evidence type="ECO:0000256" key="3">
    <source>
        <dbReference type="SAM" id="MobiDB-lite"/>
    </source>
</evidence>
<dbReference type="InterPro" id="IPR036890">
    <property type="entry name" value="HATPase_C_sf"/>
</dbReference>
<evidence type="ECO:0000313" key="6">
    <source>
        <dbReference type="Proteomes" id="UP000284375"/>
    </source>
</evidence>
<gene>
    <name evidence="5" type="ORF">VSDG_04556</name>
</gene>
<dbReference type="GO" id="GO:0030983">
    <property type="term" value="F:mismatched DNA binding"/>
    <property type="evidence" value="ECO:0007669"/>
    <property type="project" value="InterPro"/>
</dbReference>
<feature type="region of interest" description="Disordered" evidence="3">
    <location>
        <begin position="678"/>
        <end position="819"/>
    </location>
</feature>
<dbReference type="InterPro" id="IPR002099">
    <property type="entry name" value="MutL/Mlh/PMS"/>
</dbReference>
<dbReference type="AlphaFoldDB" id="A0A423W2Q3"/>
<protein>
    <recommendedName>
        <fullName evidence="4">DNA mismatch repair protein S5 domain-containing protein</fullName>
    </recommendedName>
</protein>
<dbReference type="Gene3D" id="3.30.565.10">
    <property type="entry name" value="Histidine kinase-like ATPase, C-terminal domain"/>
    <property type="match status" value="1"/>
</dbReference>
<proteinExistence type="inferred from homology"/>
<dbReference type="InterPro" id="IPR020568">
    <property type="entry name" value="Ribosomal_Su5_D2-typ_SF"/>
</dbReference>
<dbReference type="PANTHER" id="PTHR10073:SF41">
    <property type="entry name" value="MISMATCH REPAIR PROTEIN, PUTATIVE (AFU_ORTHOLOGUE AFUA_8G05820)-RELATED"/>
    <property type="match status" value="1"/>
</dbReference>
<evidence type="ECO:0000313" key="5">
    <source>
        <dbReference type="EMBL" id="ROV97598.1"/>
    </source>
</evidence>
<feature type="compositionally biased region" description="Polar residues" evidence="3">
    <location>
        <begin position="470"/>
        <end position="493"/>
    </location>
</feature>
<feature type="region of interest" description="Disordered" evidence="3">
    <location>
        <begin position="375"/>
        <end position="506"/>
    </location>
</feature>
<evidence type="ECO:0000256" key="2">
    <source>
        <dbReference type="ARBA" id="ARBA00022763"/>
    </source>
</evidence>
<organism evidence="5 6">
    <name type="scientific">Cytospora chrysosperma</name>
    <name type="common">Cytospora canker fungus</name>
    <name type="synonym">Sphaeria chrysosperma</name>
    <dbReference type="NCBI Taxonomy" id="252740"/>
    <lineage>
        <taxon>Eukaryota</taxon>
        <taxon>Fungi</taxon>
        <taxon>Dikarya</taxon>
        <taxon>Ascomycota</taxon>
        <taxon>Pezizomycotina</taxon>
        <taxon>Sordariomycetes</taxon>
        <taxon>Sordariomycetidae</taxon>
        <taxon>Diaporthales</taxon>
        <taxon>Cytosporaceae</taxon>
        <taxon>Cytospora</taxon>
    </lineage>
</organism>
<evidence type="ECO:0000259" key="4">
    <source>
        <dbReference type="SMART" id="SM01340"/>
    </source>
</evidence>
<evidence type="ECO:0000256" key="1">
    <source>
        <dbReference type="ARBA" id="ARBA00006082"/>
    </source>
</evidence>
<feature type="compositionally biased region" description="Low complexity" evidence="3">
    <location>
        <begin position="418"/>
        <end position="434"/>
    </location>
</feature>
<comment type="similarity">
    <text evidence="1">Belongs to the DNA mismatch repair MutL/HexB family.</text>
</comment>
<feature type="compositionally biased region" description="Basic and acidic residues" evidence="3">
    <location>
        <begin position="711"/>
        <end position="727"/>
    </location>
</feature>
<feature type="region of interest" description="Disordered" evidence="3">
    <location>
        <begin position="840"/>
        <end position="890"/>
    </location>
</feature>
<dbReference type="InterPro" id="IPR013507">
    <property type="entry name" value="DNA_mismatch_S5_2-like"/>
</dbReference>
<reference evidence="5 6" key="1">
    <citation type="submission" date="2015-09" db="EMBL/GenBank/DDBJ databases">
        <title>Host preference determinants of Valsa canker pathogens revealed by comparative genomics.</title>
        <authorList>
            <person name="Yin Z."/>
            <person name="Huang L."/>
        </authorList>
    </citation>
    <scope>NUCLEOTIDE SEQUENCE [LARGE SCALE GENOMIC DNA]</scope>
    <source>
        <strain evidence="5 6">YSFL</strain>
    </source>
</reference>
<accession>A0A423W2Q3</accession>
<dbReference type="GO" id="GO:0140664">
    <property type="term" value="F:ATP-dependent DNA damage sensor activity"/>
    <property type="evidence" value="ECO:0007669"/>
    <property type="project" value="InterPro"/>
</dbReference>
<dbReference type="EMBL" id="LJZO01000016">
    <property type="protein sequence ID" value="ROV97598.1"/>
    <property type="molecule type" value="Genomic_DNA"/>
</dbReference>
<dbReference type="NCBIfam" id="TIGR00585">
    <property type="entry name" value="mutl"/>
    <property type="match status" value="1"/>
</dbReference>
<sequence length="960" mass="104514">MPIKPLPENTVRLLGSATVITTPVSLVKELLENAIDAGATSIDVLVSQNIVDRIEIRDNGDGIHPDDYDFLGRPGHTSKMTSFDELRTIGATTLGFRGQALASANSMGNVTVTTRTLQDPTAVRLELRHGVGGVENQERTSAPVGTTVIVTALFSRLPVRQQVVLRENQKNIANIKNLLHVYALARPQTRLSFKVMGGHFKQSWSYSPRPQAAVKEAVVQLFGTAVMSQCLLQTLATDVGIEGHASSDGPGLVIEAVLPKPDADLSKLSKGPFLSIDSRPITTLRGTGKNLLQIFRTHLKRLRGLDDIPRALNDTFIRVNIKCSPGIYDPNIEPSKDQVIFANESRVIDLFERLCTEAYKAQAARSAFVTIEKRPLIHRTQTRTPPPSSDGPEGDGPEGDEPSTLDSGDPAGGRATQPPQSSTSSYSSPLNSIPLGTDTEPAQQPQRTSRPRDSPLPRPGFQSPLKAGLSGSSNSQDRSGARQTQLVRPSTGNILVRGTEPDHPQLMIRNTHNEQAVTTTNVVPRKCGQNDIPCQPATAPYQSRKRAFVVDMSADPDMSSDEEAEMLASRFRELQNNNSQLDDSSEHSKESLNPWVIATMNASTRQPIARHGISADVSQNLEHGQGPANSPKVSEVSEEELPILRPRGSGGPPGDLDMPRAMRTGRLQMERHEARGFHSLGPSANTAMPQDSSGPSEYKISGLPMQPAESSGRHSLPDLRGYCKDVGDNVDPSGLVQSKLPSGEPTATYKKYQNQPQMHINDVPARLKPPFRKPRRLNARSRRLSAGKGIQPSGSPGDSGMNKRRSSEHSGSSVRANDLIQYSQKSSRAPFRSPESHLAQYPYTHNSNAGNAEHEHVDGEDPREYLIKRQRSEAGDRGRARQTIQRTRTDRLPLETIPQGHEIQHLVLVVKADTKDLDQTQTGGTEEAAGENGSLCAGMDLEDAAEIEARLKHILSAWAE</sequence>
<feature type="compositionally biased region" description="Acidic residues" evidence="3">
    <location>
        <begin position="392"/>
        <end position="403"/>
    </location>
</feature>
<keyword evidence="2" id="KW-0227">DNA damage</keyword>
<dbReference type="SUPFAM" id="SSF54211">
    <property type="entry name" value="Ribosomal protein S5 domain 2-like"/>
    <property type="match status" value="1"/>
</dbReference>